<dbReference type="Gene3D" id="2.60.40.1120">
    <property type="entry name" value="Carboxypeptidase-like, regulatory domain"/>
    <property type="match status" value="1"/>
</dbReference>
<evidence type="ECO:0000256" key="2">
    <source>
        <dbReference type="ARBA" id="ARBA00022448"/>
    </source>
</evidence>
<dbReference type="OrthoDB" id="9804995at2"/>
<protein>
    <submittedName>
        <fullName evidence="8">TonB-dependent receptor</fullName>
    </submittedName>
</protein>
<accession>A0A3P1CW03</accession>
<dbReference type="InterPro" id="IPR036942">
    <property type="entry name" value="Beta-barrel_TonB_sf"/>
</dbReference>
<evidence type="ECO:0000256" key="4">
    <source>
        <dbReference type="ARBA" id="ARBA00022692"/>
    </source>
</evidence>
<evidence type="ECO:0000256" key="5">
    <source>
        <dbReference type="ARBA" id="ARBA00022729"/>
    </source>
</evidence>
<comment type="caution">
    <text evidence="8">The sequence shown here is derived from an EMBL/GenBank/DDBJ whole genome shotgun (WGS) entry which is preliminary data.</text>
</comment>
<comment type="subcellular location">
    <subcellularLocation>
        <location evidence="1">Cell outer membrane</location>
        <topology evidence="1">Multi-pass membrane protein</topology>
    </subcellularLocation>
</comment>
<keyword evidence="8" id="KW-0675">Receptor</keyword>
<keyword evidence="6" id="KW-0472">Membrane</keyword>
<evidence type="ECO:0000313" key="8">
    <source>
        <dbReference type="EMBL" id="RRB17473.1"/>
    </source>
</evidence>
<dbReference type="InterPro" id="IPR008969">
    <property type="entry name" value="CarboxyPept-like_regulatory"/>
</dbReference>
<dbReference type="GO" id="GO:0044718">
    <property type="term" value="P:siderophore transmembrane transport"/>
    <property type="evidence" value="ECO:0007669"/>
    <property type="project" value="TreeGrafter"/>
</dbReference>
<keyword evidence="7" id="KW-0998">Cell outer membrane</keyword>
<dbReference type="PANTHER" id="PTHR30069">
    <property type="entry name" value="TONB-DEPENDENT OUTER MEMBRANE RECEPTOR"/>
    <property type="match status" value="1"/>
</dbReference>
<dbReference type="AlphaFoldDB" id="A0A3P1CW03"/>
<evidence type="ECO:0000256" key="1">
    <source>
        <dbReference type="ARBA" id="ARBA00004571"/>
    </source>
</evidence>
<name>A0A3P1CW03_9BACT</name>
<reference evidence="8 9" key="1">
    <citation type="submission" date="2018-11" db="EMBL/GenBank/DDBJ databases">
        <authorList>
            <person name="Zhou Z."/>
            <person name="Wang G."/>
        </authorList>
    </citation>
    <scope>NUCLEOTIDE SEQUENCE [LARGE SCALE GENOMIC DNA]</scope>
    <source>
        <strain evidence="8 9">KCTC42998</strain>
    </source>
</reference>
<dbReference type="Gene3D" id="2.40.170.20">
    <property type="entry name" value="TonB-dependent receptor, beta-barrel domain"/>
    <property type="match status" value="1"/>
</dbReference>
<dbReference type="PANTHER" id="PTHR30069:SF29">
    <property type="entry name" value="HEMOGLOBIN AND HEMOGLOBIN-HAPTOGLOBIN-BINDING PROTEIN 1-RELATED"/>
    <property type="match status" value="1"/>
</dbReference>
<evidence type="ECO:0000256" key="3">
    <source>
        <dbReference type="ARBA" id="ARBA00022452"/>
    </source>
</evidence>
<dbReference type="GO" id="GO:0009279">
    <property type="term" value="C:cell outer membrane"/>
    <property type="evidence" value="ECO:0007669"/>
    <property type="project" value="UniProtKB-SubCell"/>
</dbReference>
<dbReference type="GO" id="GO:0015344">
    <property type="term" value="F:siderophore uptake transmembrane transporter activity"/>
    <property type="evidence" value="ECO:0007669"/>
    <property type="project" value="TreeGrafter"/>
</dbReference>
<dbReference type="EMBL" id="RQJP01000001">
    <property type="protein sequence ID" value="RRB17473.1"/>
    <property type="molecule type" value="Genomic_DNA"/>
</dbReference>
<keyword evidence="3" id="KW-1134">Transmembrane beta strand</keyword>
<evidence type="ECO:0000313" key="9">
    <source>
        <dbReference type="Proteomes" id="UP000274271"/>
    </source>
</evidence>
<dbReference type="InterPro" id="IPR039426">
    <property type="entry name" value="TonB-dep_rcpt-like"/>
</dbReference>
<dbReference type="Pfam" id="PF13620">
    <property type="entry name" value="CarboxypepD_reg"/>
    <property type="match status" value="1"/>
</dbReference>
<keyword evidence="4" id="KW-0812">Transmembrane</keyword>
<keyword evidence="2" id="KW-0813">Transport</keyword>
<keyword evidence="9" id="KW-1185">Reference proteome</keyword>
<evidence type="ECO:0000256" key="7">
    <source>
        <dbReference type="ARBA" id="ARBA00023237"/>
    </source>
</evidence>
<gene>
    <name evidence="8" type="ORF">EHT87_04075</name>
</gene>
<dbReference type="SUPFAM" id="SSF49464">
    <property type="entry name" value="Carboxypeptidase regulatory domain-like"/>
    <property type="match status" value="1"/>
</dbReference>
<evidence type="ECO:0000256" key="6">
    <source>
        <dbReference type="ARBA" id="ARBA00023136"/>
    </source>
</evidence>
<proteinExistence type="predicted"/>
<dbReference type="Proteomes" id="UP000274271">
    <property type="component" value="Unassembled WGS sequence"/>
</dbReference>
<keyword evidence="5" id="KW-0732">Signal</keyword>
<organism evidence="8 9">
    <name type="scientific">Larkinella knui</name>
    <dbReference type="NCBI Taxonomy" id="2025310"/>
    <lineage>
        <taxon>Bacteria</taxon>
        <taxon>Pseudomonadati</taxon>
        <taxon>Bacteroidota</taxon>
        <taxon>Cytophagia</taxon>
        <taxon>Cytophagales</taxon>
        <taxon>Spirosomataceae</taxon>
        <taxon>Larkinella</taxon>
    </lineage>
</organism>
<dbReference type="SUPFAM" id="SSF56935">
    <property type="entry name" value="Porins"/>
    <property type="match status" value="1"/>
</dbReference>
<sequence length="783" mass="87049">MHVRAFIFAILAGMFTHNGQAQMYTQTIRGTVVDQSLQTALPGATVVILDSSPLKGTTTEADGSFRMTQIPVGRHSIKITNLGYKELILSNILVDAGKELVLNVALEEAIVTVNEVTVRPQIEKDKPLNEMAGVSARTFSVEETQKFAAAVNDPARMATAYAGVVSADDGNNLIVIRGNSPTGLLWRMEGVEIPNPNHFANMGSAGGGISILSAQLLTNSDFMTGAFPAEYGNALSGVFDLRLRKGNNARREHTVQVGVLGIDVASEGPFSKNYKGSYLFNYRYSTLGLLSKIGVNIGGATNVFQDLSFNMYLPAGKAGNFTVFGFGGLSNSDADAKKDSTKWESEYERHNDHFFAKTGAVGATHSINLSKKAFLKTVALFSGYQSGYENESLEFGYVPLLQMRESYSVRKQIASSTLTYKFNPRLTLRAGLTGSILGFNLERKERLEEQNELRTQIQTNDQTATVQAYGQWNYRMTEKLTFNAGLHYLRLLLNNTDAVEPRGSVRWAFVPGHSVSLGYGLHSQIQNLATYFATQPSENGAATNRNLGFTRSHHLVLAYDWLLNDHLRVKAETYYQSLFNIPISADKKDAFALVNSIDGLTVDRLVNKGVGKNYGLELTLEQFLHNNVYFLLSSSLYDSRYRGSDGIWRDTRFNGKYAFSFQGGKEFLLGESGRNVIGLNLKLTYYGGYRTTPIDVAESIRKQETVYVDSQSYTQKLPHYFRTDVRLSWKRNRPHSTRTLSLDLQNATNRQNIFGQYFEPRTGLIKTSYMTPLIPVLSYRVAF</sequence>